<reference evidence="1" key="1">
    <citation type="journal article" date="2017" name="Science">
        <title>Giant viruses with an expanded complement of translation system components.</title>
        <authorList>
            <person name="Schulz F."/>
            <person name="Yutin N."/>
            <person name="Ivanova N.N."/>
            <person name="Ortega D.R."/>
            <person name="Lee T.K."/>
            <person name="Vierheilig J."/>
            <person name="Daims H."/>
            <person name="Horn M."/>
            <person name="Wagner M."/>
            <person name="Jensen G.J."/>
            <person name="Kyrpides N.C."/>
            <person name="Koonin E.V."/>
            <person name="Woyke T."/>
        </authorList>
    </citation>
    <scope>NUCLEOTIDE SEQUENCE</scope>
    <source>
        <strain evidence="1">CTV1</strain>
    </source>
</reference>
<accession>A0A1V0SA48</accession>
<protein>
    <submittedName>
        <fullName evidence="1">Uncharacterized protein</fullName>
    </submittedName>
</protein>
<dbReference type="EMBL" id="KY684083">
    <property type="protein sequence ID" value="ARF08586.1"/>
    <property type="molecule type" value="Genomic_DNA"/>
</dbReference>
<gene>
    <name evidence="1" type="ORF">Catovirus_1_636</name>
</gene>
<name>A0A1V0SA48_9VIRU</name>
<evidence type="ECO:0000313" key="1">
    <source>
        <dbReference type="EMBL" id="ARF08586.1"/>
    </source>
</evidence>
<proteinExistence type="predicted"/>
<organism evidence="1">
    <name type="scientific">Catovirus CTV1</name>
    <dbReference type="NCBI Taxonomy" id="1977631"/>
    <lineage>
        <taxon>Viruses</taxon>
        <taxon>Varidnaviria</taxon>
        <taxon>Bamfordvirae</taxon>
        <taxon>Nucleocytoviricota</taxon>
        <taxon>Megaviricetes</taxon>
        <taxon>Imitervirales</taxon>
        <taxon>Mimiviridae</taxon>
        <taxon>Klosneuvirinae</taxon>
        <taxon>Catovirus</taxon>
    </lineage>
</organism>
<sequence length="312" mass="36556">MNKNIIFKTADNECISVSLTEDHPIYNSEYINTSIDLNHDNNKETIVCVPFTSIEIKNYINYNQPSIKLNRLNFDLPLINLNHVNMAPIMKIMLFFGDTRLDEKKCELLIRNIVSFGDYYCHKDVISLLFVHYKDFFYNELMGAGKVYLNDRIISTNNIVNFSYADYVNQPFLHDIVKVSNLDVSCGYYVDDSKYVFTAQFYCSGYNYNSTHIRNSNSNVFLIKSFDYCDKIGLSMRCGQGFEITEIRICEYSNVELTPDNMDYICNYQKLPIGAIHNLHYPKYERYDTDTYTYYNVEYNTKTLFSIVITLN</sequence>